<gene>
    <name evidence="2" type="ORF">CDAR_366921</name>
</gene>
<organism evidence="2 3">
    <name type="scientific">Caerostris darwini</name>
    <dbReference type="NCBI Taxonomy" id="1538125"/>
    <lineage>
        <taxon>Eukaryota</taxon>
        <taxon>Metazoa</taxon>
        <taxon>Ecdysozoa</taxon>
        <taxon>Arthropoda</taxon>
        <taxon>Chelicerata</taxon>
        <taxon>Arachnida</taxon>
        <taxon>Araneae</taxon>
        <taxon>Araneomorphae</taxon>
        <taxon>Entelegynae</taxon>
        <taxon>Araneoidea</taxon>
        <taxon>Araneidae</taxon>
        <taxon>Caerostris</taxon>
    </lineage>
</organism>
<keyword evidence="3" id="KW-1185">Reference proteome</keyword>
<protein>
    <recommendedName>
        <fullName evidence="4">Secreted protein</fullName>
    </recommendedName>
</protein>
<dbReference type="EMBL" id="BPLQ01001297">
    <property type="protein sequence ID" value="GIX80488.1"/>
    <property type="molecule type" value="Genomic_DNA"/>
</dbReference>
<accession>A0AAV4N6Z0</accession>
<keyword evidence="1" id="KW-0732">Signal</keyword>
<evidence type="ECO:0000256" key="1">
    <source>
        <dbReference type="SAM" id="SignalP"/>
    </source>
</evidence>
<evidence type="ECO:0008006" key="4">
    <source>
        <dbReference type="Google" id="ProtNLM"/>
    </source>
</evidence>
<dbReference type="Proteomes" id="UP001054837">
    <property type="component" value="Unassembled WGS sequence"/>
</dbReference>
<evidence type="ECO:0000313" key="2">
    <source>
        <dbReference type="EMBL" id="GIX80488.1"/>
    </source>
</evidence>
<feature type="chain" id="PRO_5043528648" description="Secreted protein" evidence="1">
    <location>
        <begin position="25"/>
        <end position="87"/>
    </location>
</feature>
<proteinExistence type="predicted"/>
<reference evidence="2 3" key="1">
    <citation type="submission" date="2021-06" db="EMBL/GenBank/DDBJ databases">
        <title>Caerostris darwini draft genome.</title>
        <authorList>
            <person name="Kono N."/>
            <person name="Arakawa K."/>
        </authorList>
    </citation>
    <scope>NUCLEOTIDE SEQUENCE [LARGE SCALE GENOMIC DNA]</scope>
</reference>
<name>A0AAV4N6Z0_9ARAC</name>
<comment type="caution">
    <text evidence="2">The sequence shown here is derived from an EMBL/GenBank/DDBJ whole genome shotgun (WGS) entry which is preliminary data.</text>
</comment>
<evidence type="ECO:0000313" key="3">
    <source>
        <dbReference type="Proteomes" id="UP001054837"/>
    </source>
</evidence>
<dbReference type="AlphaFoldDB" id="A0AAV4N6Z0"/>
<sequence length="87" mass="10150">MKRSFWRHCCKVFLWAGFFRGFQAEIRQRKNIDHHLDISIFLDSPHPSCSSGEKKCLLVVLSSIVGVLRHIFHALSSKLSWCSLQFM</sequence>
<feature type="signal peptide" evidence="1">
    <location>
        <begin position="1"/>
        <end position="24"/>
    </location>
</feature>